<evidence type="ECO:0000256" key="3">
    <source>
        <dbReference type="ARBA" id="ARBA00012662"/>
    </source>
</evidence>
<keyword evidence="5" id="KW-0378">Hydrolase</keyword>
<dbReference type="GO" id="GO:0005764">
    <property type="term" value="C:lysosome"/>
    <property type="evidence" value="ECO:0007669"/>
    <property type="project" value="TreeGrafter"/>
</dbReference>
<dbReference type="EMBL" id="QGGY01000003">
    <property type="protein sequence ID" value="PWJ77408.1"/>
    <property type="molecule type" value="Genomic_DNA"/>
</dbReference>
<feature type="domain" description="Alpha-L-fucosidase C-terminal" evidence="8">
    <location>
        <begin position="404"/>
        <end position="485"/>
    </location>
</feature>
<dbReference type="PANTHER" id="PTHR10030:SF37">
    <property type="entry name" value="ALPHA-L-FUCOSIDASE-RELATED"/>
    <property type="match status" value="1"/>
</dbReference>
<dbReference type="EC" id="3.2.1.51" evidence="3"/>
<dbReference type="GO" id="GO:0016139">
    <property type="term" value="P:glycoside catabolic process"/>
    <property type="evidence" value="ECO:0007669"/>
    <property type="project" value="TreeGrafter"/>
</dbReference>
<comment type="similarity">
    <text evidence="2">Belongs to the glycosyl hydrolase 29 family.</text>
</comment>
<dbReference type="PRINTS" id="PR00741">
    <property type="entry name" value="GLHYDRLASE29"/>
</dbReference>
<dbReference type="InterPro" id="IPR013780">
    <property type="entry name" value="Glyco_hydro_b"/>
</dbReference>
<evidence type="ECO:0000259" key="7">
    <source>
        <dbReference type="Pfam" id="PF01120"/>
    </source>
</evidence>
<keyword evidence="4" id="KW-0732">Signal</keyword>
<dbReference type="AlphaFoldDB" id="A0AB73T780"/>
<organism evidence="9 10">
    <name type="scientific">Murimonas intestini</name>
    <dbReference type="NCBI Taxonomy" id="1337051"/>
    <lineage>
        <taxon>Bacteria</taxon>
        <taxon>Bacillati</taxon>
        <taxon>Bacillota</taxon>
        <taxon>Clostridia</taxon>
        <taxon>Lachnospirales</taxon>
        <taxon>Lachnospiraceae</taxon>
        <taxon>Murimonas</taxon>
    </lineage>
</organism>
<evidence type="ECO:0000256" key="6">
    <source>
        <dbReference type="ARBA" id="ARBA00023295"/>
    </source>
</evidence>
<reference evidence="9 10" key="1">
    <citation type="submission" date="2018-05" db="EMBL/GenBank/DDBJ databases">
        <authorList>
            <person name="Goeker M."/>
            <person name="Huntemann M."/>
            <person name="Clum A."/>
            <person name="Pillay M."/>
            <person name="Palaniappan K."/>
            <person name="Varghese N."/>
            <person name="Mikhailova N."/>
            <person name="Stamatis D."/>
            <person name="Reddy T."/>
            <person name="Daum C."/>
            <person name="Shapiro N."/>
            <person name="Ivanova N."/>
            <person name="Kyrpides N."/>
            <person name="Woyke T."/>
        </authorList>
    </citation>
    <scope>NUCLEOTIDE SEQUENCE [LARGE SCALE GENOMIC DNA]</scope>
    <source>
        <strain evidence="9 10">DSM 26524</strain>
    </source>
</reference>
<evidence type="ECO:0000256" key="4">
    <source>
        <dbReference type="ARBA" id="ARBA00022729"/>
    </source>
</evidence>
<evidence type="ECO:0000313" key="9">
    <source>
        <dbReference type="EMBL" id="PWJ77408.1"/>
    </source>
</evidence>
<name>A0AB73T780_9FIRM</name>
<dbReference type="InterPro" id="IPR057739">
    <property type="entry name" value="Glyco_hydro_29_N"/>
</dbReference>
<sequence>MKTSENKTTAPEWGRVVHEAPKWFRDAKFGLFFHWGPYSVPAYQNEWYSRNMYTQGLEQNIHHEKTYGSLHDFGYKDFYDMMDGSKFDADAWADLVVRSGARYAGPVTEHCDNFSMWDSQVNPVNSVNYGPHRDITGECAEAFRKRGIKFLSTFHHQWLWGWFMSTDNEADVYDPANEKYYGPALPLETNRYIPYRYPDEKFCKMWREKVFEVIDKYQPDAIYFDSRTCIIDEESRFSIADYYYNKAGHTDGIITYKQEDFPKGIGVYDIECGRFSQAKPYPWQSDDRLEDNITWCMVQEPKYKSAARIIHQLCDIVSKNGCLLLNAGPYADGSFHPEAVKVLYEIGDWLSVNGEAIYETRPFRVAAEGPTDVQDANYDVEKIREQLDKGDAADVHSDILTSLDFRFTQKDGTVYGIAMGWPEDNTLRIRTLGRKGPGKLVLDENSRLSLVGSSSPVVWKQEDEALVVDLPEDRPCKHAYTVRIEGGHF</sequence>
<dbReference type="SUPFAM" id="SSF51445">
    <property type="entry name" value="(Trans)glycosidases"/>
    <property type="match status" value="1"/>
</dbReference>
<dbReference type="Gene3D" id="3.20.20.80">
    <property type="entry name" value="Glycosidases"/>
    <property type="match status" value="1"/>
</dbReference>
<keyword evidence="6" id="KW-0326">Glycosidase</keyword>
<evidence type="ECO:0000256" key="5">
    <source>
        <dbReference type="ARBA" id="ARBA00022801"/>
    </source>
</evidence>
<evidence type="ECO:0000256" key="2">
    <source>
        <dbReference type="ARBA" id="ARBA00007951"/>
    </source>
</evidence>
<dbReference type="InterPro" id="IPR017853">
    <property type="entry name" value="GH"/>
</dbReference>
<dbReference type="GO" id="GO:0006004">
    <property type="term" value="P:fucose metabolic process"/>
    <property type="evidence" value="ECO:0007669"/>
    <property type="project" value="InterPro"/>
</dbReference>
<dbReference type="Pfam" id="PF01120">
    <property type="entry name" value="Alpha_L_fucos"/>
    <property type="match status" value="1"/>
</dbReference>
<evidence type="ECO:0000259" key="8">
    <source>
        <dbReference type="Pfam" id="PF16757"/>
    </source>
</evidence>
<dbReference type="GO" id="GO:0004560">
    <property type="term" value="F:alpha-L-fucosidase activity"/>
    <property type="evidence" value="ECO:0007669"/>
    <property type="project" value="InterPro"/>
</dbReference>
<comment type="caution">
    <text evidence="9">The sequence shown here is derived from an EMBL/GenBank/DDBJ whole genome shotgun (WGS) entry which is preliminary data.</text>
</comment>
<dbReference type="Proteomes" id="UP000245412">
    <property type="component" value="Unassembled WGS sequence"/>
</dbReference>
<accession>A0AB73T780</accession>
<dbReference type="InterPro" id="IPR000933">
    <property type="entry name" value="Glyco_hydro_29"/>
</dbReference>
<proteinExistence type="inferred from homology"/>
<dbReference type="InterPro" id="IPR016286">
    <property type="entry name" value="FUC_metazoa-typ"/>
</dbReference>
<keyword evidence="10" id="KW-1185">Reference proteome</keyword>
<protein>
    <recommendedName>
        <fullName evidence="3">alpha-L-fucosidase</fullName>
        <ecNumber evidence="3">3.2.1.51</ecNumber>
    </recommendedName>
</protein>
<dbReference type="SMART" id="SM00812">
    <property type="entry name" value="Alpha_L_fucos"/>
    <property type="match status" value="1"/>
</dbReference>
<comment type="function">
    <text evidence="1">Alpha-L-fucosidase is responsible for hydrolyzing the alpha-1,6-linked fucose joined to the reducing-end N-acetylglucosamine of the carbohydrate moieties of glycoproteins.</text>
</comment>
<dbReference type="Gene3D" id="2.60.40.1180">
    <property type="entry name" value="Golgi alpha-mannosidase II"/>
    <property type="match status" value="1"/>
</dbReference>
<dbReference type="InterPro" id="IPR031919">
    <property type="entry name" value="Fucosidase_C"/>
</dbReference>
<feature type="domain" description="Glycoside hydrolase family 29 N-terminal" evidence="7">
    <location>
        <begin position="5"/>
        <end position="355"/>
    </location>
</feature>
<evidence type="ECO:0000313" key="10">
    <source>
        <dbReference type="Proteomes" id="UP000245412"/>
    </source>
</evidence>
<dbReference type="Pfam" id="PF16757">
    <property type="entry name" value="Fucosidase_C"/>
    <property type="match status" value="1"/>
</dbReference>
<dbReference type="RefSeq" id="WP_109625509.1">
    <property type="nucleotide sequence ID" value="NZ_CABJAT010000007.1"/>
</dbReference>
<evidence type="ECO:0000256" key="1">
    <source>
        <dbReference type="ARBA" id="ARBA00004071"/>
    </source>
</evidence>
<gene>
    <name evidence="9" type="ORF">C7383_103253</name>
</gene>
<dbReference type="PANTHER" id="PTHR10030">
    <property type="entry name" value="ALPHA-L-FUCOSIDASE"/>
    <property type="match status" value="1"/>
</dbReference>